<comment type="caution">
    <text evidence="2">The sequence shown here is derived from an EMBL/GenBank/DDBJ whole genome shotgun (WGS) entry which is preliminary data.</text>
</comment>
<evidence type="ECO:0000256" key="1">
    <source>
        <dbReference type="SAM" id="MobiDB-lite"/>
    </source>
</evidence>
<dbReference type="AlphaFoldDB" id="A0AAV5UNY6"/>
<gene>
    <name evidence="2" type="ORF">PENTCL1PPCAC_29788</name>
</gene>
<feature type="region of interest" description="Disordered" evidence="1">
    <location>
        <begin position="145"/>
        <end position="164"/>
    </location>
</feature>
<feature type="compositionally biased region" description="Basic and acidic residues" evidence="1">
    <location>
        <begin position="512"/>
        <end position="529"/>
    </location>
</feature>
<dbReference type="EMBL" id="BTSX01000006">
    <property type="protein sequence ID" value="GMT07614.1"/>
    <property type="molecule type" value="Genomic_DNA"/>
</dbReference>
<evidence type="ECO:0000313" key="3">
    <source>
        <dbReference type="Proteomes" id="UP001432027"/>
    </source>
</evidence>
<accession>A0AAV5UNY6</accession>
<sequence length="647" mass="71285">GAFQPLRSLCYDFTTMKCELTNLLQLTDKNSRMSYNNKFHLVLNVCTDILLSAVECEEDEEMFDLSGKLDVAFNVIDSYTSKPLPRDETPFFKFAKAFILFMDTLNGKTMTTTAWDPEQRSTIPIPSHASKRAAPLTGEDLAPMPILQANRPSTSTPSSEVSEIKEEVDDFDYDFVQDASAQQSMSSDLTNDVDIKHDNLIKEEPVEEPIADTVNISACPHTNRPMDIPGSSNNLGIRRVHIIAPPQPSTSSTPINIIEVAQEVLGTSAVKGSTGRMQSRLQELSQGKPTVLDSAACALKLAEAKDECDRSRLEQLFHFGLCEAINYNAAATARHSKQLSIQATVIRSLTDTQKPKAILTAPRPEFLSFKHDKIEVPKPGFAGVLIDMREIASTVTVTAGSSSDGWRHMAREILDKTLPKEVQAVYTAAPKASMYFPLPQDFIDGIVQCCAIGSNLPDEQIADTLPSIANHVRQALGFKLSDVKKGKSKNIDDLVRAAVAVGWTPPNCSREEASRIYKTGEETSSREQSEISEMIASRRGARPVYEMDQSFDDDERSPITAHLKRRGPASYRRPIMQKRLRDDFGGNNDYEPSPAATRFSDWSGSGAHHSSSNGRPPVTLGEGRRELITVRVGSDGKPVYNTNGSRI</sequence>
<name>A0AAV5UNY6_9BILA</name>
<proteinExistence type="predicted"/>
<protein>
    <submittedName>
        <fullName evidence="2">Uncharacterized protein</fullName>
    </submittedName>
</protein>
<dbReference type="Proteomes" id="UP001432027">
    <property type="component" value="Unassembled WGS sequence"/>
</dbReference>
<feature type="compositionally biased region" description="Low complexity" evidence="1">
    <location>
        <begin position="152"/>
        <end position="161"/>
    </location>
</feature>
<feature type="non-terminal residue" evidence="2">
    <location>
        <position position="1"/>
    </location>
</feature>
<evidence type="ECO:0000313" key="2">
    <source>
        <dbReference type="EMBL" id="GMT07614.1"/>
    </source>
</evidence>
<keyword evidence="3" id="KW-1185">Reference proteome</keyword>
<reference evidence="2" key="1">
    <citation type="submission" date="2023-10" db="EMBL/GenBank/DDBJ databases">
        <title>Genome assembly of Pristionchus species.</title>
        <authorList>
            <person name="Yoshida K."/>
            <person name="Sommer R.J."/>
        </authorList>
    </citation>
    <scope>NUCLEOTIDE SEQUENCE</scope>
    <source>
        <strain evidence="2">RS0144</strain>
    </source>
</reference>
<feature type="compositionally biased region" description="Low complexity" evidence="1">
    <location>
        <begin position="603"/>
        <end position="612"/>
    </location>
</feature>
<feature type="region of interest" description="Disordered" evidence="1">
    <location>
        <begin position="512"/>
        <end position="647"/>
    </location>
</feature>
<organism evidence="2 3">
    <name type="scientific">Pristionchus entomophagus</name>
    <dbReference type="NCBI Taxonomy" id="358040"/>
    <lineage>
        <taxon>Eukaryota</taxon>
        <taxon>Metazoa</taxon>
        <taxon>Ecdysozoa</taxon>
        <taxon>Nematoda</taxon>
        <taxon>Chromadorea</taxon>
        <taxon>Rhabditida</taxon>
        <taxon>Rhabditina</taxon>
        <taxon>Diplogasteromorpha</taxon>
        <taxon>Diplogasteroidea</taxon>
        <taxon>Neodiplogasteridae</taxon>
        <taxon>Pristionchus</taxon>
    </lineage>
</organism>